<evidence type="ECO:0000313" key="1">
    <source>
        <dbReference type="EMBL" id="CCM80284.1"/>
    </source>
</evidence>
<dbReference type="eggNOG" id="COG3039">
    <property type="taxonomic scope" value="Bacteria"/>
</dbReference>
<evidence type="ECO:0008006" key="3">
    <source>
        <dbReference type="Google" id="ProtNLM"/>
    </source>
</evidence>
<name>K0Q6Q8_9HYPH</name>
<dbReference type="HOGENOM" id="CLU_2181823_0_0_5"/>
<dbReference type="EMBL" id="CANI01000088">
    <property type="protein sequence ID" value="CCM80284.1"/>
    <property type="molecule type" value="Genomic_DNA"/>
</dbReference>
<gene>
    <name evidence="1" type="ORF">BN77_p250008</name>
</gene>
<evidence type="ECO:0000313" key="2">
    <source>
        <dbReference type="Proteomes" id="UP000009319"/>
    </source>
</evidence>
<protein>
    <recommendedName>
        <fullName evidence="3">Transposase</fullName>
    </recommendedName>
</protein>
<accession>K0Q6Q8</accession>
<comment type="caution">
    <text evidence="1">The sequence shown here is derived from an EMBL/GenBank/DDBJ whole genome shotgun (WGS) entry which is preliminary data.</text>
</comment>
<dbReference type="STRING" id="1211777.BN77_p250008"/>
<sequence>MKVTPHGAQNINGRRSAIDGRTTRHSGYGVSLRIRKRIEEAFGWIKTVAGQDKTKFRGRDRVGWVFTFLRPPSTIWCGCRSSWRDRLMARVSPFAEAFAGRWRIVEMDK</sequence>
<dbReference type="AlphaFoldDB" id="K0Q6Q8"/>
<keyword evidence="2" id="KW-1185">Reference proteome</keyword>
<dbReference type="Proteomes" id="UP000009319">
    <property type="component" value="Unassembled WGS sequence"/>
</dbReference>
<organism evidence="1 2">
    <name type="scientific">Rhizobium mesoamericanum STM3625</name>
    <dbReference type="NCBI Taxonomy" id="1211777"/>
    <lineage>
        <taxon>Bacteria</taxon>
        <taxon>Pseudomonadati</taxon>
        <taxon>Pseudomonadota</taxon>
        <taxon>Alphaproteobacteria</taxon>
        <taxon>Hyphomicrobiales</taxon>
        <taxon>Rhizobiaceae</taxon>
        <taxon>Rhizobium/Agrobacterium group</taxon>
        <taxon>Rhizobium</taxon>
    </lineage>
</organism>
<reference evidence="1 2" key="1">
    <citation type="journal article" date="2013" name="Genome Announc.">
        <title>Draft Genome Sequence of Rhizobium mesoamericanum STM3625, a Nitrogen-Fixing Symbiont of Mimosa pudica Isolated in French Guiana (South America).</title>
        <authorList>
            <person name="Moulin L."/>
            <person name="Mornico D."/>
            <person name="Melkonian R."/>
            <person name="Klonowska A."/>
        </authorList>
    </citation>
    <scope>NUCLEOTIDE SEQUENCE [LARGE SCALE GENOMIC DNA]</scope>
    <source>
        <strain evidence="1 2">STM3625</strain>
    </source>
</reference>
<proteinExistence type="predicted"/>